<evidence type="ECO:0000313" key="2">
    <source>
        <dbReference type="EMBL" id="MEB3963820.1"/>
    </source>
</evidence>
<organism evidence="2 3">
    <name type="scientific">Streptomyces kunmingensis</name>
    <dbReference type="NCBI Taxonomy" id="68225"/>
    <lineage>
        <taxon>Bacteria</taxon>
        <taxon>Bacillati</taxon>
        <taxon>Actinomycetota</taxon>
        <taxon>Actinomycetes</taxon>
        <taxon>Kitasatosporales</taxon>
        <taxon>Streptomycetaceae</taxon>
        <taxon>Streptomyces</taxon>
    </lineage>
</organism>
<sequence>MGLFDKLTGTRRPDDGVEPRPPQEVREALLALAGPDAPWTVRAAAPEERADLVAEWRVREPAWQEFFRSRHVDRTVRVRLRLVPDEYEVRALDEQWEVTWRDGTPRFARSREYSRGPSRTVSRRWSHERGADGERHMEETFSFDSAEMKDPLRDTVLASGWAWRAVVFGKL</sequence>
<evidence type="ECO:0000313" key="3">
    <source>
        <dbReference type="Proteomes" id="UP001352223"/>
    </source>
</evidence>
<dbReference type="Proteomes" id="UP001352223">
    <property type="component" value="Unassembled WGS sequence"/>
</dbReference>
<gene>
    <name evidence="2" type="ORF">OKJ48_26800</name>
</gene>
<reference evidence="2 3" key="1">
    <citation type="submission" date="2022-10" db="EMBL/GenBank/DDBJ databases">
        <authorList>
            <person name="Xie J."/>
            <person name="Shen N."/>
        </authorList>
    </citation>
    <scope>NUCLEOTIDE SEQUENCE [LARGE SCALE GENOMIC DNA]</scope>
    <source>
        <strain evidence="2 3">DSM 41681</strain>
    </source>
</reference>
<dbReference type="RefSeq" id="WP_324771546.1">
    <property type="nucleotide sequence ID" value="NZ_BAAATS010000010.1"/>
</dbReference>
<evidence type="ECO:0008006" key="4">
    <source>
        <dbReference type="Google" id="ProtNLM"/>
    </source>
</evidence>
<name>A0ABU6CGH3_9ACTN</name>
<comment type="caution">
    <text evidence="2">The sequence shown here is derived from an EMBL/GenBank/DDBJ whole genome shotgun (WGS) entry which is preliminary data.</text>
</comment>
<dbReference type="EMBL" id="JAOZYB010000290">
    <property type="protein sequence ID" value="MEB3963820.1"/>
    <property type="molecule type" value="Genomic_DNA"/>
</dbReference>
<keyword evidence="3" id="KW-1185">Reference proteome</keyword>
<proteinExistence type="predicted"/>
<evidence type="ECO:0000256" key="1">
    <source>
        <dbReference type="SAM" id="MobiDB-lite"/>
    </source>
</evidence>
<accession>A0ABU6CGH3</accession>
<feature type="compositionally biased region" description="Basic and acidic residues" evidence="1">
    <location>
        <begin position="11"/>
        <end position="22"/>
    </location>
</feature>
<protein>
    <recommendedName>
        <fullName evidence="4">DUF4178 domain-containing protein</fullName>
    </recommendedName>
</protein>
<feature type="region of interest" description="Disordered" evidence="1">
    <location>
        <begin position="1"/>
        <end position="22"/>
    </location>
</feature>